<sequence>MPYKTARTPSAGAQIARHIILHLRCCCSAISCFDIASSLKPRYGGRQIRWTRYRADVEGSVG</sequence>
<dbReference type="AlphaFoldDB" id="A0A8H7Z1B7"/>
<comment type="caution">
    <text evidence="1">The sequence shown here is derived from an EMBL/GenBank/DDBJ whole genome shotgun (WGS) entry which is preliminary data.</text>
</comment>
<name>A0A8H7Z1B7_AJECA</name>
<gene>
    <name evidence="1" type="ORF">I7I52_09702</name>
</gene>
<protein>
    <submittedName>
        <fullName evidence="1">Uncharacterized protein</fullName>
    </submittedName>
</protein>
<evidence type="ECO:0000313" key="2">
    <source>
        <dbReference type="Proteomes" id="UP000670092"/>
    </source>
</evidence>
<dbReference type="Proteomes" id="UP000670092">
    <property type="component" value="Unassembled WGS sequence"/>
</dbReference>
<evidence type="ECO:0000313" key="1">
    <source>
        <dbReference type="EMBL" id="KAG5299400.1"/>
    </source>
</evidence>
<proteinExistence type="predicted"/>
<dbReference type="EMBL" id="JAEVHI010000002">
    <property type="protein sequence ID" value="KAG5299400.1"/>
    <property type="molecule type" value="Genomic_DNA"/>
</dbReference>
<dbReference type="VEuPathDB" id="FungiDB:I7I52_09702"/>
<organism evidence="1 2">
    <name type="scientific">Ajellomyces capsulatus</name>
    <name type="common">Darling's disease fungus</name>
    <name type="synonym">Histoplasma capsulatum</name>
    <dbReference type="NCBI Taxonomy" id="5037"/>
    <lineage>
        <taxon>Eukaryota</taxon>
        <taxon>Fungi</taxon>
        <taxon>Dikarya</taxon>
        <taxon>Ascomycota</taxon>
        <taxon>Pezizomycotina</taxon>
        <taxon>Eurotiomycetes</taxon>
        <taxon>Eurotiomycetidae</taxon>
        <taxon>Onygenales</taxon>
        <taxon>Ajellomycetaceae</taxon>
        <taxon>Histoplasma</taxon>
    </lineage>
</organism>
<reference evidence="1 2" key="1">
    <citation type="submission" date="2021-01" db="EMBL/GenBank/DDBJ databases">
        <title>Chromosome-level genome assembly of a human fungal pathogen reveals clustering of transcriptionally co-regulated genes.</title>
        <authorList>
            <person name="Voorhies M."/>
            <person name="Cohen S."/>
            <person name="Shea T.P."/>
            <person name="Petrus S."/>
            <person name="Munoz J.F."/>
            <person name="Poplawski S."/>
            <person name="Goldman W.E."/>
            <person name="Michael T."/>
            <person name="Cuomo C.A."/>
            <person name="Sil A."/>
            <person name="Beyhan S."/>
        </authorList>
    </citation>
    <scope>NUCLEOTIDE SEQUENCE [LARGE SCALE GENOMIC DNA]</scope>
    <source>
        <strain evidence="1 2">G184AR</strain>
    </source>
</reference>
<accession>A0A8H7Z1B7</accession>